<evidence type="ECO:0000259" key="12">
    <source>
        <dbReference type="Pfam" id="PF01979"/>
    </source>
</evidence>
<evidence type="ECO:0000256" key="5">
    <source>
        <dbReference type="ARBA" id="ARBA00022723"/>
    </source>
</evidence>
<keyword evidence="5 10" id="KW-0479">Metal-binding</keyword>
<comment type="caution">
    <text evidence="13">The sequence shown here is derived from an EMBL/GenBank/DDBJ whole genome shotgun (WGS) entry which is preliminary data.</text>
</comment>
<dbReference type="SUPFAM" id="SSF51556">
    <property type="entry name" value="Metallo-dependent hydrolases"/>
    <property type="match status" value="1"/>
</dbReference>
<name>A0AB35C247_9GAMM</name>
<dbReference type="EMBL" id="JAGIBU010000010">
    <property type="protein sequence ID" value="MBS7825297.1"/>
    <property type="molecule type" value="Genomic_DNA"/>
</dbReference>
<comment type="cofactor">
    <cofactor evidence="10 11">
        <name>Zn(2+)</name>
        <dbReference type="ChEBI" id="CHEBI:29105"/>
    </cofactor>
    <text evidence="10 11">Binds 2 Zn(2+) ions per subunit.</text>
</comment>
<feature type="binding site" evidence="10">
    <location>
        <position position="137"/>
    </location>
    <ligand>
        <name>Zn(2+)</name>
        <dbReference type="ChEBI" id="CHEBI:29105"/>
        <label>2</label>
    </ligand>
</feature>
<dbReference type="GO" id="GO:0004151">
    <property type="term" value="F:dihydroorotase activity"/>
    <property type="evidence" value="ECO:0007669"/>
    <property type="project" value="UniProtKB-UniRule"/>
</dbReference>
<feature type="binding site" evidence="10">
    <location>
        <position position="14"/>
    </location>
    <ligand>
        <name>Zn(2+)</name>
        <dbReference type="ChEBI" id="CHEBI:29105"/>
        <label>1</label>
    </ligand>
</feature>
<dbReference type="Gene3D" id="3.20.20.140">
    <property type="entry name" value="Metal-dependent hydrolases"/>
    <property type="match status" value="1"/>
</dbReference>
<dbReference type="HAMAP" id="MF_00219">
    <property type="entry name" value="PyrC_classII"/>
    <property type="match status" value="1"/>
</dbReference>
<evidence type="ECO:0000256" key="6">
    <source>
        <dbReference type="ARBA" id="ARBA00022801"/>
    </source>
</evidence>
<feature type="binding site" evidence="10">
    <location>
        <position position="220"/>
    </location>
    <ligand>
        <name>substrate</name>
    </ligand>
</feature>
<reference evidence="13" key="1">
    <citation type="submission" date="2021-03" db="EMBL/GenBank/DDBJ databases">
        <title>Identification and antibiotic profiling of Wohlfahrtiimonas chitiniclastica, an underestimated human pathogen.</title>
        <authorList>
            <person name="Kopf A."/>
            <person name="Bunk B."/>
            <person name="Coldewey S."/>
            <person name="Gunzer F."/>
            <person name="Riedel T."/>
            <person name="Schroettner P."/>
        </authorList>
    </citation>
    <scope>NUCLEOTIDE SEQUENCE</scope>
    <source>
        <strain evidence="13">DSM 100917</strain>
    </source>
</reference>
<feature type="binding site" evidence="10">
    <location>
        <position position="16"/>
    </location>
    <ligand>
        <name>Zn(2+)</name>
        <dbReference type="ChEBI" id="CHEBI:29105"/>
        <label>1</label>
    </ligand>
</feature>
<feature type="binding site" evidence="10">
    <location>
        <position position="42"/>
    </location>
    <ligand>
        <name>substrate</name>
    </ligand>
</feature>
<comment type="catalytic activity">
    <reaction evidence="9 10 11">
        <text>(S)-dihydroorotate + H2O = N-carbamoyl-L-aspartate + H(+)</text>
        <dbReference type="Rhea" id="RHEA:24296"/>
        <dbReference type="ChEBI" id="CHEBI:15377"/>
        <dbReference type="ChEBI" id="CHEBI:15378"/>
        <dbReference type="ChEBI" id="CHEBI:30864"/>
        <dbReference type="ChEBI" id="CHEBI:32814"/>
        <dbReference type="EC" id="3.5.2.3"/>
    </reaction>
</comment>
<dbReference type="RefSeq" id="WP_008314116.1">
    <property type="nucleotide sequence ID" value="NZ_CP115969.1"/>
</dbReference>
<dbReference type="PIRSF" id="PIRSF001237">
    <property type="entry name" value="DHOdimr"/>
    <property type="match status" value="1"/>
</dbReference>
<feature type="modified residue" description="N6-carboxylysine" evidence="10">
    <location>
        <position position="100"/>
    </location>
</feature>
<comment type="function">
    <text evidence="1 10">Catalyzes the reversible cyclization of carbamoyl aspartate to dihydroorotate.</text>
</comment>
<dbReference type="PANTHER" id="PTHR43137">
    <property type="entry name" value="DIHYDROOROTASE"/>
    <property type="match status" value="1"/>
</dbReference>
<dbReference type="FunFam" id="3.20.20.140:FF:000006">
    <property type="entry name" value="Dihydroorotase"/>
    <property type="match status" value="1"/>
</dbReference>
<keyword evidence="7 10" id="KW-0862">Zinc</keyword>
<protein>
    <recommendedName>
        <fullName evidence="4 10">Dihydroorotase</fullName>
        <shortName evidence="10">DHOase</shortName>
        <ecNumber evidence="4 10">3.5.2.3</ecNumber>
    </recommendedName>
</protein>
<evidence type="ECO:0000256" key="1">
    <source>
        <dbReference type="ARBA" id="ARBA00002368"/>
    </source>
</evidence>
<dbReference type="NCBIfam" id="TIGR00856">
    <property type="entry name" value="pyrC_dimer"/>
    <property type="match status" value="1"/>
</dbReference>
<dbReference type="GO" id="GO:0006207">
    <property type="term" value="P:'de novo' pyrimidine nucleobase biosynthetic process"/>
    <property type="evidence" value="ECO:0007669"/>
    <property type="project" value="TreeGrafter"/>
</dbReference>
<dbReference type="InterPro" id="IPR004721">
    <property type="entry name" value="DHOdimr"/>
</dbReference>
<feature type="binding site" evidence="10">
    <location>
        <position position="264"/>
    </location>
    <ligand>
        <name>substrate</name>
    </ligand>
</feature>
<feature type="binding site" evidence="10">
    <location>
        <position position="137"/>
    </location>
    <ligand>
        <name>substrate</name>
    </ligand>
</feature>
<feature type="binding site" evidence="10">
    <location>
        <position position="252"/>
    </location>
    <ligand>
        <name>substrate</name>
    </ligand>
</feature>
<feature type="binding site" evidence="10">
    <location>
        <position position="248"/>
    </location>
    <ligand>
        <name>Zn(2+)</name>
        <dbReference type="ChEBI" id="CHEBI:29105"/>
        <label>1</label>
    </ligand>
</feature>
<feature type="binding site" description="via carbamate group" evidence="10">
    <location>
        <position position="100"/>
    </location>
    <ligand>
        <name>Zn(2+)</name>
        <dbReference type="ChEBI" id="CHEBI:29105"/>
        <label>2</label>
    </ligand>
</feature>
<dbReference type="PROSITE" id="PS00483">
    <property type="entry name" value="DIHYDROOROTASE_2"/>
    <property type="match status" value="1"/>
</dbReference>
<dbReference type="AlphaFoldDB" id="A0AB35C247"/>
<keyword evidence="6 10" id="KW-0378">Hydrolase</keyword>
<feature type="domain" description="Amidohydrolase-related" evidence="12">
    <location>
        <begin position="12"/>
        <end position="310"/>
    </location>
</feature>
<feature type="binding site" description="via carbamate group" evidence="10">
    <location>
        <position position="100"/>
    </location>
    <ligand>
        <name>Zn(2+)</name>
        <dbReference type="ChEBI" id="CHEBI:29105"/>
        <label>1</label>
    </ligand>
</feature>
<proteinExistence type="inferred from homology"/>
<dbReference type="InterPro" id="IPR002195">
    <property type="entry name" value="Dihydroorotase_CS"/>
</dbReference>
<evidence type="ECO:0000256" key="9">
    <source>
        <dbReference type="ARBA" id="ARBA00048492"/>
    </source>
</evidence>
<keyword evidence="8 10" id="KW-0665">Pyrimidine biosynthesis</keyword>
<dbReference type="Proteomes" id="UP000680020">
    <property type="component" value="Unassembled WGS sequence"/>
</dbReference>
<evidence type="ECO:0000256" key="8">
    <source>
        <dbReference type="ARBA" id="ARBA00022975"/>
    </source>
</evidence>
<dbReference type="GO" id="GO:0008270">
    <property type="term" value="F:zinc ion binding"/>
    <property type="evidence" value="ECO:0007669"/>
    <property type="project" value="UniProtKB-UniRule"/>
</dbReference>
<comment type="subunit">
    <text evidence="10">Homodimer.</text>
</comment>
<dbReference type="EC" id="3.5.2.3" evidence="4 10"/>
<evidence type="ECO:0000256" key="7">
    <source>
        <dbReference type="ARBA" id="ARBA00022833"/>
    </source>
</evidence>
<organism evidence="13 14">
    <name type="scientific">Wohlfahrtiimonas chitiniclastica</name>
    <dbReference type="NCBI Taxonomy" id="400946"/>
    <lineage>
        <taxon>Bacteria</taxon>
        <taxon>Pseudomonadati</taxon>
        <taxon>Pseudomonadota</taxon>
        <taxon>Gammaproteobacteria</taxon>
        <taxon>Cardiobacteriales</taxon>
        <taxon>Ignatzschineriaceae</taxon>
        <taxon>Wohlfahrtiimonas</taxon>
    </lineage>
</organism>
<evidence type="ECO:0000256" key="4">
    <source>
        <dbReference type="ARBA" id="ARBA00012860"/>
    </source>
</evidence>
<dbReference type="PANTHER" id="PTHR43137:SF1">
    <property type="entry name" value="DIHYDROOROTASE"/>
    <property type="match status" value="1"/>
</dbReference>
<dbReference type="CDD" id="cd01294">
    <property type="entry name" value="DHOase"/>
    <property type="match status" value="1"/>
</dbReference>
<sequence>MTNQLTITFPDDWHIHLRDHDALKTTVAHAAQSFRRVVVMPNTNPPIKTADDAKAYRDRILANVPDGVPFEPLMTLYLTPETTPSIVEAAKASGIVHAIKLYPAGVTTNSSAGVSSLSNLYPVFETMAKVGLPLLVHGEASDPNIDIFDREAIFIEQELKPLHAAIPDLRIVMEHITTKDAVEFVESTNANIAATLTPQHLLFNRNTLLSGGIKPHLYCLPILKRETHRQALIKAATSGNPKFFLGTDSAPHAQSAKESCCGCAGCYSALTAMSHYAEAFEMMNALDKLEAFAGHYGADFYGLPRNTDTITLVREDWTPPESYPYLENDRLIPLGAKQTLKWQVK</sequence>
<dbReference type="GO" id="GO:0044205">
    <property type="term" value="P:'de novo' UMP biosynthetic process"/>
    <property type="evidence" value="ECO:0007669"/>
    <property type="project" value="UniProtKB-UniRule"/>
</dbReference>
<evidence type="ECO:0000313" key="14">
    <source>
        <dbReference type="Proteomes" id="UP000680020"/>
    </source>
</evidence>
<feature type="active site" evidence="10">
    <location>
        <position position="248"/>
    </location>
</feature>
<dbReference type="Pfam" id="PF01979">
    <property type="entry name" value="Amidohydro_1"/>
    <property type="match status" value="1"/>
</dbReference>
<dbReference type="InterPro" id="IPR032466">
    <property type="entry name" value="Metal_Hydrolase"/>
</dbReference>
<accession>A0AB35C247</accession>
<evidence type="ECO:0000256" key="11">
    <source>
        <dbReference type="RuleBase" id="RU003440"/>
    </source>
</evidence>
<evidence type="ECO:0000313" key="13">
    <source>
        <dbReference type="EMBL" id="MBS7825297.1"/>
    </source>
</evidence>
<feature type="binding site" evidence="10">
    <location>
        <position position="175"/>
    </location>
    <ligand>
        <name>Zn(2+)</name>
        <dbReference type="ChEBI" id="CHEBI:29105"/>
        <label>2</label>
    </ligand>
</feature>
<feature type="binding site" evidence="10">
    <location>
        <begin position="16"/>
        <end position="18"/>
    </location>
    <ligand>
        <name>substrate</name>
    </ligand>
</feature>
<evidence type="ECO:0000256" key="10">
    <source>
        <dbReference type="HAMAP-Rule" id="MF_00219"/>
    </source>
</evidence>
<evidence type="ECO:0000256" key="3">
    <source>
        <dbReference type="ARBA" id="ARBA00005631"/>
    </source>
</evidence>
<evidence type="ECO:0000256" key="2">
    <source>
        <dbReference type="ARBA" id="ARBA00004880"/>
    </source>
</evidence>
<dbReference type="GO" id="GO:0005829">
    <property type="term" value="C:cytosol"/>
    <property type="evidence" value="ECO:0007669"/>
    <property type="project" value="TreeGrafter"/>
</dbReference>
<gene>
    <name evidence="10 13" type="primary">pyrC</name>
    <name evidence="13" type="ORF">J7561_08800</name>
</gene>
<comment type="similarity">
    <text evidence="3 10 11">Belongs to the metallo-dependent hydrolases superfamily. DHOase family. Class II DHOase subfamily.</text>
</comment>
<comment type="pathway">
    <text evidence="2 10 11">Pyrimidine metabolism; UMP biosynthesis via de novo pathway; (S)-dihydroorotate from bicarbonate: step 3/3.</text>
</comment>
<dbReference type="InterPro" id="IPR006680">
    <property type="entry name" value="Amidohydro-rel"/>
</dbReference>